<dbReference type="WBParaSite" id="RSKR_0000659400.1">
    <property type="protein sequence ID" value="RSKR_0000659400.1"/>
    <property type="gene ID" value="RSKR_0000659400"/>
</dbReference>
<evidence type="ECO:0000313" key="2">
    <source>
        <dbReference type="WBParaSite" id="RSKR_0000659400.1"/>
    </source>
</evidence>
<organism evidence="1 2">
    <name type="scientific">Rhabditophanes sp. KR3021</name>
    <dbReference type="NCBI Taxonomy" id="114890"/>
    <lineage>
        <taxon>Eukaryota</taxon>
        <taxon>Metazoa</taxon>
        <taxon>Ecdysozoa</taxon>
        <taxon>Nematoda</taxon>
        <taxon>Chromadorea</taxon>
        <taxon>Rhabditida</taxon>
        <taxon>Tylenchina</taxon>
        <taxon>Panagrolaimomorpha</taxon>
        <taxon>Strongyloidoidea</taxon>
        <taxon>Alloionematidae</taxon>
        <taxon>Rhabditophanes</taxon>
    </lineage>
</organism>
<accession>A0AC35U0Z2</accession>
<sequence>MVRLNQIAFLLAIVAFTTATSFNRFQRVNFEEDDFSDGSSTSPDPDTSNSETTTSQPQTTTTTFSLDETKATDGPFSSSTEGSGPSTEPPTNEVPPVTDAPAEQEPNSKGSPMGNGGAGGQYGGDSGQYGSGGQYGDAGGQYGSGGQYGGGSGQYGSGGQYGGQSGSGGQYGGQYGSSGYGSGQYYPYGQYGGYPYSQYGGGYSGYGYPYSSGYGGQYGSGFGGQYGQNYPYSSDEPETGKIEEGAMVPKQDLAFVNSTEPITVHINVALNSSVQPDVVNFNGTLQNEEAITSNSGLDSNCDPNFKQQQVDDQYRNEIIYHEPEYPITIELNPEEEMDQPRNEKIEIHIKNNIDTSQKEPRVVEVHHTTNNCASFDIVCHLLNGVLGSVGTLVGAVSGGLATIIGTTLEGVSKVTG</sequence>
<proteinExistence type="predicted"/>
<evidence type="ECO:0000313" key="1">
    <source>
        <dbReference type="Proteomes" id="UP000095286"/>
    </source>
</evidence>
<protein>
    <submittedName>
        <fullName evidence="2">CX domain-containing protein</fullName>
    </submittedName>
</protein>
<dbReference type="Proteomes" id="UP000095286">
    <property type="component" value="Unplaced"/>
</dbReference>
<name>A0AC35U0Z2_9BILA</name>
<reference evidence="2" key="1">
    <citation type="submission" date="2016-11" db="UniProtKB">
        <authorList>
            <consortium name="WormBaseParasite"/>
        </authorList>
    </citation>
    <scope>IDENTIFICATION</scope>
    <source>
        <strain evidence="2">KR3021</strain>
    </source>
</reference>